<dbReference type="GO" id="GO:0051539">
    <property type="term" value="F:4 iron, 4 sulfur cluster binding"/>
    <property type="evidence" value="ECO:0007669"/>
    <property type="project" value="TreeGrafter"/>
</dbReference>
<name>A0A650CPL0_9CREN</name>
<protein>
    <submittedName>
        <fullName evidence="4">Hydrogenase formation protein HypD</fullName>
    </submittedName>
</protein>
<dbReference type="GO" id="GO:0070025">
    <property type="term" value="F:carbon monoxide binding"/>
    <property type="evidence" value="ECO:0007669"/>
    <property type="project" value="TreeGrafter"/>
</dbReference>
<dbReference type="Gene3D" id="3.40.50.11750">
    <property type="entry name" value="HypD, alpha/beta domain 1"/>
    <property type="match status" value="2"/>
</dbReference>
<organism evidence="4 5">
    <name type="scientific">Stygiolobus azoricus</name>
    <dbReference type="NCBI Taxonomy" id="41675"/>
    <lineage>
        <taxon>Archaea</taxon>
        <taxon>Thermoproteota</taxon>
        <taxon>Thermoprotei</taxon>
        <taxon>Sulfolobales</taxon>
        <taxon>Sulfolobaceae</taxon>
        <taxon>Stygiolobus</taxon>
    </lineage>
</organism>
<evidence type="ECO:0000313" key="5">
    <source>
        <dbReference type="Proteomes" id="UP000423396"/>
    </source>
</evidence>
<dbReference type="PANTHER" id="PTHR30149:SF0">
    <property type="entry name" value="HYDROGENASE MATURATION FACTOR HYPD"/>
    <property type="match status" value="1"/>
</dbReference>
<evidence type="ECO:0000313" key="4">
    <source>
        <dbReference type="EMBL" id="QGR19784.1"/>
    </source>
</evidence>
<sequence length="403" mass="44442">MDLPKQIELIFRENTPLAAKISDEIAKLTPKVIEKTGLDKIKIMNFCGSHEWTTTHYGLRALMPKEVELIPGPGCPVCVTPSSDIENMIKLAIDGYRVYTFGDAFRLPTVNHYKKDQIGSLAMAKAAGADVRIAYSFVDAIEDAKKDNKPSVFFGIGFETTSPSYAVLFAKGKVPKNLMFYSSIKLTAPAAEYAVKLHKATKRTPVSGVIGPGHVSTIIGAMSWDFFPVKYKIPAVVSGFEPIDVLTGVLVILKDLYTGDIKFTNLEYKRVTTIKGNLYAQEKIREVFDVVDAIWRGIGTIPKSGLDLNEKYSEYNARLQLGLKEKPWDYDLPPGCRCNEVTLGTAYPDECPLFMKACTPARPWGPCMVSMEGACAVWARFGSSQRVLEIIKEVKSNVLGSSG</sequence>
<dbReference type="InterPro" id="IPR042244">
    <property type="entry name" value="HypD_2_sf"/>
</dbReference>
<dbReference type="KEGG" id="sazo:D1868_07170"/>
<dbReference type="NCBIfam" id="TIGR00075">
    <property type="entry name" value="hypD"/>
    <property type="match status" value="1"/>
</dbReference>
<accession>A0A650CPL0</accession>
<dbReference type="PIRSF" id="PIRSF005622">
    <property type="entry name" value="Hydrgn_mat_hypD"/>
    <property type="match status" value="1"/>
</dbReference>
<dbReference type="OrthoDB" id="372075at2157"/>
<dbReference type="GO" id="GO:0051604">
    <property type="term" value="P:protein maturation"/>
    <property type="evidence" value="ECO:0007669"/>
    <property type="project" value="TreeGrafter"/>
</dbReference>
<proteinExistence type="inferred from homology"/>
<dbReference type="Gene3D" id="6.10.20.100">
    <property type="match status" value="1"/>
</dbReference>
<dbReference type="PANTHER" id="PTHR30149">
    <property type="entry name" value="HYDROGENASE PROTEIN ASSEMBLY PROTEIN HYPD"/>
    <property type="match status" value="1"/>
</dbReference>
<evidence type="ECO:0000256" key="1">
    <source>
        <dbReference type="ARBA" id="ARBA00007888"/>
    </source>
</evidence>
<dbReference type="EMBL" id="CP045483">
    <property type="protein sequence ID" value="QGR19784.1"/>
    <property type="molecule type" value="Genomic_DNA"/>
</dbReference>
<evidence type="ECO:0000256" key="3">
    <source>
        <dbReference type="ARBA" id="ARBA00023004"/>
    </source>
</evidence>
<dbReference type="Pfam" id="PF01924">
    <property type="entry name" value="HypD"/>
    <property type="match status" value="1"/>
</dbReference>
<comment type="similarity">
    <text evidence="1">Belongs to the HypD family.</text>
</comment>
<dbReference type="AlphaFoldDB" id="A0A650CPL0"/>
<gene>
    <name evidence="4" type="primary">hypD</name>
    <name evidence="4" type="ORF">D1868_07170</name>
</gene>
<dbReference type="InterPro" id="IPR002780">
    <property type="entry name" value="Hyd_form_HypD"/>
</dbReference>
<dbReference type="GO" id="GO:0005506">
    <property type="term" value="F:iron ion binding"/>
    <property type="evidence" value="ECO:0007669"/>
    <property type="project" value="TreeGrafter"/>
</dbReference>
<keyword evidence="3" id="KW-0408">Iron</keyword>
<keyword evidence="5" id="KW-1185">Reference proteome</keyword>
<reference evidence="4 5" key="1">
    <citation type="submission" date="2019-10" db="EMBL/GenBank/DDBJ databases">
        <title>Genome Sequences from Six Type Strain Members of the Archaeal Family Sulfolobaceae: Acidianus ambivalens, Acidianus infernus, Metallosphaera prunae, Stygiolobus azoricus, Sulfolobus metallicus, and Sulfurisphaera ohwakuensis.</title>
        <authorList>
            <person name="Counts J.A."/>
            <person name="Kelly R.M."/>
        </authorList>
    </citation>
    <scope>NUCLEOTIDE SEQUENCE [LARGE SCALE GENOMIC DNA]</scope>
    <source>
        <strain evidence="4 5">FC6</strain>
    </source>
</reference>
<dbReference type="InterPro" id="IPR042243">
    <property type="entry name" value="HypD_1"/>
</dbReference>
<keyword evidence="2" id="KW-0479">Metal-binding</keyword>
<evidence type="ECO:0000256" key="2">
    <source>
        <dbReference type="ARBA" id="ARBA00022723"/>
    </source>
</evidence>
<dbReference type="Proteomes" id="UP000423396">
    <property type="component" value="Chromosome"/>
</dbReference>
<dbReference type="GeneID" id="42798838"/>
<dbReference type="RefSeq" id="WP_156006901.1">
    <property type="nucleotide sequence ID" value="NZ_CP045483.1"/>
</dbReference>